<reference evidence="2 3" key="2">
    <citation type="journal article" date="2016" name="Genome Announc.">
        <title>Complete Genome Sequence of a Strain of Azospirillum thiophilum Isolated from a Sulfide Spring.</title>
        <authorList>
            <person name="Fomenkov A."/>
            <person name="Vincze T."/>
            <person name="Grabovich M."/>
            <person name="Anton B.P."/>
            <person name="Dubinina G."/>
            <person name="Orlova M."/>
            <person name="Belousova E."/>
            <person name="Roberts R.J."/>
        </authorList>
    </citation>
    <scope>NUCLEOTIDE SEQUENCE [LARGE SCALE GENOMIC DNA]</scope>
    <source>
        <strain evidence="2 3">BV-S</strain>
    </source>
</reference>
<feature type="signal peptide" evidence="1">
    <location>
        <begin position="1"/>
        <end position="16"/>
    </location>
</feature>
<sequence length="224" mass="23340">MQEVAMSLFRPGSARAARLLVIAAALSIAGCAGTTVHEVASRPPTLSSLPPRSIGVVIEDESLPPEKPSRRARQAADLRTVSAALSERIPKLLASHRLAVVPAGQPPDLILRCRILALRSGSKALRVFVGYGAGKTVLQVGVTLADPAARDAPLLDFATHSTTGSMPGGGYGIPALVGEGLKALQKDGLAVEVDQTLQAIDSRVGAYFLSQGWPYPTLPQLGEP</sequence>
<dbReference type="AlphaFoldDB" id="A0AAC8ZUJ6"/>
<protein>
    <recommendedName>
        <fullName evidence="4">DUF4410 domain-containing protein</fullName>
    </recommendedName>
</protein>
<evidence type="ECO:0000256" key="1">
    <source>
        <dbReference type="SAM" id="SignalP"/>
    </source>
</evidence>
<keyword evidence="3" id="KW-1185">Reference proteome</keyword>
<feature type="chain" id="PRO_5041908077" description="DUF4410 domain-containing protein" evidence="1">
    <location>
        <begin position="17"/>
        <end position="224"/>
    </location>
</feature>
<dbReference type="Pfam" id="PF14366">
    <property type="entry name" value="DUF4410"/>
    <property type="match status" value="1"/>
</dbReference>
<reference evidence="3" key="1">
    <citation type="submission" date="2015-08" db="EMBL/GenBank/DDBJ databases">
        <title>Complete Genome Sequence of Azospirillum thiophilum BV-S.</title>
        <authorList>
            <person name="Fomenkov A."/>
            <person name="Vincze T."/>
            <person name="Grabovich M."/>
            <person name="Dubinina G."/>
            <person name="Orlova M."/>
            <person name="Belousova E."/>
            <person name="Roberts R.J."/>
        </authorList>
    </citation>
    <scope>NUCLEOTIDE SEQUENCE [LARGE SCALE GENOMIC DNA]</scope>
    <source>
        <strain evidence="3">BV-S</strain>
    </source>
</reference>
<dbReference type="EMBL" id="CP012402">
    <property type="protein sequence ID" value="ALG72413.1"/>
    <property type="molecule type" value="Genomic_DNA"/>
</dbReference>
<proteinExistence type="predicted"/>
<evidence type="ECO:0000313" key="2">
    <source>
        <dbReference type="EMBL" id="ALG72413.1"/>
    </source>
</evidence>
<dbReference type="InterPro" id="IPR025522">
    <property type="entry name" value="DUF4410"/>
</dbReference>
<name>A0AAC8ZUJ6_9PROT</name>
<organism evidence="2 3">
    <name type="scientific">Azospirillum thiophilum</name>
    <dbReference type="NCBI Taxonomy" id="528244"/>
    <lineage>
        <taxon>Bacteria</taxon>
        <taxon>Pseudomonadati</taxon>
        <taxon>Pseudomonadota</taxon>
        <taxon>Alphaproteobacteria</taxon>
        <taxon>Rhodospirillales</taxon>
        <taxon>Azospirillaceae</taxon>
        <taxon>Azospirillum</taxon>
    </lineage>
</organism>
<dbReference type="KEGG" id="ati:AL072_14980"/>
<evidence type="ECO:0008006" key="4">
    <source>
        <dbReference type="Google" id="ProtNLM"/>
    </source>
</evidence>
<evidence type="ECO:0000313" key="3">
    <source>
        <dbReference type="Proteomes" id="UP000069935"/>
    </source>
</evidence>
<accession>A0AAC8ZUJ6</accession>
<dbReference type="Proteomes" id="UP000069935">
    <property type="component" value="Chromosome 2"/>
</dbReference>
<gene>
    <name evidence="2" type="ORF">AL072_14980</name>
</gene>
<keyword evidence="1" id="KW-0732">Signal</keyword>